<comment type="caution">
    <text evidence="2">The sequence shown here is derived from an EMBL/GenBank/DDBJ whole genome shotgun (WGS) entry which is preliminary data.</text>
</comment>
<dbReference type="STRING" id="4846.A0A367JR13"/>
<evidence type="ECO:0000313" key="2">
    <source>
        <dbReference type="EMBL" id="RCH92392.1"/>
    </source>
</evidence>
<dbReference type="EMBL" id="PJQM01002846">
    <property type="protein sequence ID" value="RCH92392.1"/>
    <property type="molecule type" value="Genomic_DNA"/>
</dbReference>
<protein>
    <submittedName>
        <fullName evidence="2">Bud neck involved protein</fullName>
    </submittedName>
</protein>
<keyword evidence="3" id="KW-1185">Reference proteome</keyword>
<dbReference type="PANTHER" id="PTHR12751:SF18">
    <property type="entry name" value="PHOSPHATASE AND ACTIN REGULATOR 1"/>
    <property type="match status" value="1"/>
</dbReference>
<sequence length="170" mass="19590">MLSSSPFRHEQRSGRFSTVAKLKDKLGRSSSLGTFPITAHHPVKSILKKNTRYTNTTRPKSAIEIGSPSNRQRWSAARLSMHQSKRQYSILKRSSKALLNDETKGIRFNKMVDIYETYSKVDYDRSSDSEAVCTRLTAMIATQIKQELNEYKLHEMVVHNSSRIHTHFFL</sequence>
<dbReference type="Proteomes" id="UP000253551">
    <property type="component" value="Unassembled WGS sequence"/>
</dbReference>
<evidence type="ECO:0000313" key="3">
    <source>
        <dbReference type="Proteomes" id="UP000253551"/>
    </source>
</evidence>
<reference evidence="2 3" key="1">
    <citation type="journal article" date="2018" name="G3 (Bethesda)">
        <title>Phylogenetic and Phylogenomic Definition of Rhizopus Species.</title>
        <authorList>
            <person name="Gryganskyi A.P."/>
            <person name="Golan J."/>
            <person name="Dolatabadi S."/>
            <person name="Mondo S."/>
            <person name="Robb S."/>
            <person name="Idnurm A."/>
            <person name="Muszewska A."/>
            <person name="Steczkiewicz K."/>
            <person name="Masonjones S."/>
            <person name="Liao H.L."/>
            <person name="Gajdeczka M.T."/>
            <person name="Anike F."/>
            <person name="Vuek A."/>
            <person name="Anishchenko I.M."/>
            <person name="Voigt K."/>
            <person name="de Hoog G.S."/>
            <person name="Smith M.E."/>
            <person name="Heitman J."/>
            <person name="Vilgalys R."/>
            <person name="Stajich J.E."/>
        </authorList>
    </citation>
    <scope>NUCLEOTIDE SEQUENCE [LARGE SCALE GENOMIC DNA]</scope>
    <source>
        <strain evidence="2 3">LSU 92-RS-03</strain>
    </source>
</reference>
<name>A0A367JR13_RHIST</name>
<dbReference type="OrthoDB" id="5563016at2759"/>
<proteinExistence type="predicted"/>
<evidence type="ECO:0000256" key="1">
    <source>
        <dbReference type="SAM" id="MobiDB-lite"/>
    </source>
</evidence>
<dbReference type="GO" id="GO:0030036">
    <property type="term" value="P:actin cytoskeleton organization"/>
    <property type="evidence" value="ECO:0007669"/>
    <property type="project" value="TreeGrafter"/>
</dbReference>
<dbReference type="GO" id="GO:0003779">
    <property type="term" value="F:actin binding"/>
    <property type="evidence" value="ECO:0007669"/>
    <property type="project" value="TreeGrafter"/>
</dbReference>
<dbReference type="AlphaFoldDB" id="A0A367JR13"/>
<accession>A0A367JR13</accession>
<organism evidence="2 3">
    <name type="scientific">Rhizopus stolonifer</name>
    <name type="common">Rhizopus nigricans</name>
    <dbReference type="NCBI Taxonomy" id="4846"/>
    <lineage>
        <taxon>Eukaryota</taxon>
        <taxon>Fungi</taxon>
        <taxon>Fungi incertae sedis</taxon>
        <taxon>Mucoromycota</taxon>
        <taxon>Mucoromycotina</taxon>
        <taxon>Mucoromycetes</taxon>
        <taxon>Mucorales</taxon>
        <taxon>Mucorineae</taxon>
        <taxon>Rhizopodaceae</taxon>
        <taxon>Rhizopus</taxon>
    </lineage>
</organism>
<gene>
    <name evidence="2" type="primary">BNI4_2</name>
    <name evidence="2" type="ORF">CU098_010329</name>
</gene>
<dbReference type="PANTHER" id="PTHR12751">
    <property type="entry name" value="PHOSPHATASE AND ACTIN REGULATOR PHACTR"/>
    <property type="match status" value="1"/>
</dbReference>
<feature type="region of interest" description="Disordered" evidence="1">
    <location>
        <begin position="1"/>
        <end position="20"/>
    </location>
</feature>